<dbReference type="InterPro" id="IPR039607">
    <property type="entry name" value="VQ_8/17/18/20/21/25"/>
</dbReference>
<evidence type="ECO:0000256" key="1">
    <source>
        <dbReference type="SAM" id="MobiDB-lite"/>
    </source>
</evidence>
<reference evidence="3 4" key="1">
    <citation type="submission" date="2019-05" db="EMBL/GenBank/DDBJ databases">
        <title>Mikania micrantha, genome provides insights into the molecular mechanism of rapid growth.</title>
        <authorList>
            <person name="Liu B."/>
        </authorList>
    </citation>
    <scope>NUCLEOTIDE SEQUENCE [LARGE SCALE GENOMIC DNA]</scope>
    <source>
        <strain evidence="3">NLD-2019</strain>
        <tissue evidence="3">Leaf</tissue>
    </source>
</reference>
<dbReference type="PANTHER" id="PTHR33143:SF63">
    <property type="entry name" value="F16F4.1 PROTEIN"/>
    <property type="match status" value="1"/>
</dbReference>
<feature type="domain" description="VQ" evidence="2">
    <location>
        <begin position="60"/>
        <end position="82"/>
    </location>
</feature>
<evidence type="ECO:0000313" key="3">
    <source>
        <dbReference type="EMBL" id="KAD5960329.1"/>
    </source>
</evidence>
<feature type="compositionally biased region" description="Polar residues" evidence="1">
    <location>
        <begin position="110"/>
        <end position="125"/>
    </location>
</feature>
<organism evidence="3 4">
    <name type="scientific">Mikania micrantha</name>
    <name type="common">bitter vine</name>
    <dbReference type="NCBI Taxonomy" id="192012"/>
    <lineage>
        <taxon>Eukaryota</taxon>
        <taxon>Viridiplantae</taxon>
        <taxon>Streptophyta</taxon>
        <taxon>Embryophyta</taxon>
        <taxon>Tracheophyta</taxon>
        <taxon>Spermatophyta</taxon>
        <taxon>Magnoliopsida</taxon>
        <taxon>eudicotyledons</taxon>
        <taxon>Gunneridae</taxon>
        <taxon>Pentapetalae</taxon>
        <taxon>asterids</taxon>
        <taxon>campanulids</taxon>
        <taxon>Asterales</taxon>
        <taxon>Asteraceae</taxon>
        <taxon>Asteroideae</taxon>
        <taxon>Heliantheae alliance</taxon>
        <taxon>Eupatorieae</taxon>
        <taxon>Mikania</taxon>
    </lineage>
</organism>
<dbReference type="Proteomes" id="UP000326396">
    <property type="component" value="Linkage Group LG14"/>
</dbReference>
<dbReference type="OrthoDB" id="1107767at2759"/>
<feature type="region of interest" description="Disordered" evidence="1">
    <location>
        <begin position="1"/>
        <end position="58"/>
    </location>
</feature>
<sequence>MSPNPFHAKKEQYDGGSYDPTPVKTTKGSNFLQCLPPSSTDEPKTKPQDQPPPRPLIIYTHSPKVIHTQPRDFMALVQKLTGYTRPPDDAKPTQDPRLQQCHGSVEDNESTSVVTEEHGSSANDVSHVTTNSCFVDGRVGVGSHRYRAAGFDPFFNPAPVFPAAPTNFLCASTHQLPFYSPDSLFLNRNSLGSSSSSLRVLKDYGEM</sequence>
<protein>
    <recommendedName>
        <fullName evidence="2">VQ domain-containing protein</fullName>
    </recommendedName>
</protein>
<dbReference type="AlphaFoldDB" id="A0A5N6P405"/>
<evidence type="ECO:0000313" key="4">
    <source>
        <dbReference type="Proteomes" id="UP000326396"/>
    </source>
</evidence>
<evidence type="ECO:0000259" key="2">
    <source>
        <dbReference type="Pfam" id="PF05678"/>
    </source>
</evidence>
<name>A0A5N6P405_9ASTR</name>
<gene>
    <name evidence="3" type="ORF">E3N88_11801</name>
</gene>
<comment type="caution">
    <text evidence="3">The sequence shown here is derived from an EMBL/GenBank/DDBJ whole genome shotgun (WGS) entry which is preliminary data.</text>
</comment>
<dbReference type="EMBL" id="SZYD01000006">
    <property type="protein sequence ID" value="KAD5960329.1"/>
    <property type="molecule type" value="Genomic_DNA"/>
</dbReference>
<feature type="compositionally biased region" description="Polar residues" evidence="1">
    <location>
        <begin position="23"/>
        <end position="40"/>
    </location>
</feature>
<dbReference type="PANTHER" id="PTHR33143">
    <property type="entry name" value="F16F4.1 PROTEIN-RELATED"/>
    <property type="match status" value="1"/>
</dbReference>
<dbReference type="Pfam" id="PF05678">
    <property type="entry name" value="VQ"/>
    <property type="match status" value="1"/>
</dbReference>
<accession>A0A5N6P405</accession>
<keyword evidence="4" id="KW-1185">Reference proteome</keyword>
<dbReference type="InterPro" id="IPR008889">
    <property type="entry name" value="VQ"/>
</dbReference>
<feature type="region of interest" description="Disordered" evidence="1">
    <location>
        <begin position="83"/>
        <end position="125"/>
    </location>
</feature>
<dbReference type="GO" id="GO:0005634">
    <property type="term" value="C:nucleus"/>
    <property type="evidence" value="ECO:0007669"/>
    <property type="project" value="TreeGrafter"/>
</dbReference>
<proteinExistence type="predicted"/>